<dbReference type="EMBL" id="AAJBAM010000093">
    <property type="protein sequence ID" value="ECK2341523.1"/>
    <property type="molecule type" value="Genomic_DNA"/>
</dbReference>
<comment type="caution">
    <text evidence="1">The sequence shown here is derived from an EMBL/GenBank/DDBJ whole genome shotgun (WGS) entry which is preliminary data.</text>
</comment>
<dbReference type="InterPro" id="IPR021353">
    <property type="entry name" value="DUF2972"/>
</dbReference>
<feature type="non-terminal residue" evidence="1">
    <location>
        <position position="1"/>
    </location>
</feature>
<sequence>ELHMNNIFISIKKNHLYEILCNGDLLYEIKLNINIFLDKINNMINMFKKESIKDNDILEILSKNYESSRFFKQLIEYEFFDFLNSDKGKNWYSYKEIKT</sequence>
<protein>
    <submittedName>
        <fullName evidence="1">DUF2972 domain-containing protein</fullName>
    </submittedName>
</protein>
<name>A0A5Y4VNN7_CAMJU</name>
<organism evidence="1">
    <name type="scientific">Campylobacter jejuni</name>
    <dbReference type="NCBI Taxonomy" id="197"/>
    <lineage>
        <taxon>Bacteria</taxon>
        <taxon>Pseudomonadati</taxon>
        <taxon>Campylobacterota</taxon>
        <taxon>Epsilonproteobacteria</taxon>
        <taxon>Campylobacterales</taxon>
        <taxon>Campylobacteraceae</taxon>
        <taxon>Campylobacter</taxon>
    </lineage>
</organism>
<accession>A0A5Y4VNN7</accession>
<dbReference type="AlphaFoldDB" id="A0A5Y4VNN7"/>
<evidence type="ECO:0000313" key="1">
    <source>
        <dbReference type="EMBL" id="ECK2341523.1"/>
    </source>
</evidence>
<reference evidence="1" key="1">
    <citation type="submission" date="2019-07" db="EMBL/GenBank/DDBJ databases">
        <authorList>
            <consortium name="PulseNet: The National Subtyping Network for Foodborne Disease Surveillance"/>
            <person name="Tarr C.L."/>
            <person name="Trees E."/>
            <person name="Katz L.S."/>
            <person name="Carleton-Romer H.A."/>
            <person name="Stroika S."/>
            <person name="Kucerova Z."/>
            <person name="Roache K.F."/>
            <person name="Sabol A.L."/>
            <person name="Besser J."/>
            <person name="Gerner-Smidt P."/>
        </authorList>
    </citation>
    <scope>NUCLEOTIDE SEQUENCE</scope>
    <source>
        <strain evidence="1">PNUSAC010421</strain>
    </source>
</reference>
<dbReference type="Pfam" id="PF11186">
    <property type="entry name" value="DUF2972"/>
    <property type="match status" value="1"/>
</dbReference>
<proteinExistence type="predicted"/>
<gene>
    <name evidence="1" type="ORF">FQW99_09145</name>
</gene>